<evidence type="ECO:0000256" key="2">
    <source>
        <dbReference type="SAM" id="SignalP"/>
    </source>
</evidence>
<organism evidence="3 4">
    <name type="scientific">Microbacterium foliorum</name>
    <dbReference type="NCBI Taxonomy" id="104336"/>
    <lineage>
        <taxon>Bacteria</taxon>
        <taxon>Bacillati</taxon>
        <taxon>Actinomycetota</taxon>
        <taxon>Actinomycetes</taxon>
        <taxon>Micrococcales</taxon>
        <taxon>Microbacteriaceae</taxon>
        <taxon>Microbacterium</taxon>
    </lineage>
</organism>
<gene>
    <name evidence="3" type="ORF">FIV50_13865</name>
</gene>
<dbReference type="RefSeq" id="WP_140037925.1">
    <property type="nucleotide sequence ID" value="NZ_CP041040.1"/>
</dbReference>
<evidence type="ECO:0008006" key="5">
    <source>
        <dbReference type="Google" id="ProtNLM"/>
    </source>
</evidence>
<name>A0A4Y5YTV6_9MICO</name>
<dbReference type="EMBL" id="CP041040">
    <property type="protein sequence ID" value="QDE35779.1"/>
    <property type="molecule type" value="Genomic_DNA"/>
</dbReference>
<dbReference type="AlphaFoldDB" id="A0A4Y5YTV6"/>
<reference evidence="3 4" key="1">
    <citation type="submission" date="2019-06" db="EMBL/GenBank/DDBJ databases">
        <title>Complete genome of Microbacterium foliorum M2.</title>
        <authorList>
            <person name="Cao G."/>
        </authorList>
    </citation>
    <scope>NUCLEOTIDE SEQUENCE [LARGE SCALE GENOMIC DNA]</scope>
    <source>
        <strain evidence="3 4">M2</strain>
    </source>
</reference>
<evidence type="ECO:0000256" key="1">
    <source>
        <dbReference type="SAM" id="MobiDB-lite"/>
    </source>
</evidence>
<evidence type="ECO:0000313" key="3">
    <source>
        <dbReference type="EMBL" id="QDE35779.1"/>
    </source>
</evidence>
<dbReference type="OrthoDB" id="5059518at2"/>
<feature type="chain" id="PRO_5038961771" description="DUF3558 domain-containing protein" evidence="2">
    <location>
        <begin position="23"/>
        <end position="347"/>
    </location>
</feature>
<feature type="region of interest" description="Disordered" evidence="1">
    <location>
        <begin position="23"/>
        <end position="47"/>
    </location>
</feature>
<accession>A0A4Y5YTV6</accession>
<protein>
    <recommendedName>
        <fullName evidence="5">DUF3558 domain-containing protein</fullName>
    </recommendedName>
</protein>
<proteinExistence type="predicted"/>
<sequence>MRLRSLIVLGTAALLLVSGCTAEPTPKPTGSPSASASATSTATPTPEAVVEPETAFDVTCDDVAATMAELLGEPATPVEPVLSVVSAMGWLPGPGQHMFQRAGGIACSTGDTERSWEVTIVPDAEAVIAGATERQGFWGEAASCEDGRCGFELPDGDVLLSATVVDPDLGAGDTARIEDALRGIAASAASSTREVEYVDSEIVGAPCERFTTPEQVNAAFGVSDAALFTDFGGWGIPAEVYEVVNGSRICYFKSAGSEYEGSSYLMLTTLPAGAWAFEKLGGDPVEVEGADSAKASTGEHGESIVDVRVGLDWIRMVTFDNGAGAADPAPLAETVVRNLTVGHTAPE</sequence>
<keyword evidence="2" id="KW-0732">Signal</keyword>
<evidence type="ECO:0000313" key="4">
    <source>
        <dbReference type="Proteomes" id="UP000316125"/>
    </source>
</evidence>
<feature type="signal peptide" evidence="2">
    <location>
        <begin position="1"/>
        <end position="22"/>
    </location>
</feature>
<dbReference type="Proteomes" id="UP000316125">
    <property type="component" value="Chromosome"/>
</dbReference>
<feature type="compositionally biased region" description="Low complexity" evidence="1">
    <location>
        <begin position="28"/>
        <end position="47"/>
    </location>
</feature>
<dbReference type="PROSITE" id="PS51257">
    <property type="entry name" value="PROKAR_LIPOPROTEIN"/>
    <property type="match status" value="1"/>
</dbReference>